<evidence type="ECO:0000313" key="2">
    <source>
        <dbReference type="EMBL" id="GJE89014.1"/>
    </source>
</evidence>
<dbReference type="AlphaFoldDB" id="A0A9P3G7U6"/>
<gene>
    <name evidence="2" type="ORF">PsYK624_051030</name>
</gene>
<sequence length="102" mass="10914">MISTSSLTKRHSGLASNALAGIIIAALAFAPVLFLALLCHRVRRRARIRALRSSLHSSFDASPADDAALAHLPAAHVHAHSTYDPEEGPAYEWVEYEGGGAR</sequence>
<dbReference type="Proteomes" id="UP000703269">
    <property type="component" value="Unassembled WGS sequence"/>
</dbReference>
<protein>
    <submittedName>
        <fullName evidence="2">Uncharacterized protein</fullName>
    </submittedName>
</protein>
<keyword evidence="1" id="KW-0812">Transmembrane</keyword>
<organism evidence="2 3">
    <name type="scientific">Phanerochaete sordida</name>
    <dbReference type="NCBI Taxonomy" id="48140"/>
    <lineage>
        <taxon>Eukaryota</taxon>
        <taxon>Fungi</taxon>
        <taxon>Dikarya</taxon>
        <taxon>Basidiomycota</taxon>
        <taxon>Agaricomycotina</taxon>
        <taxon>Agaricomycetes</taxon>
        <taxon>Polyporales</taxon>
        <taxon>Phanerochaetaceae</taxon>
        <taxon>Phanerochaete</taxon>
    </lineage>
</organism>
<evidence type="ECO:0000256" key="1">
    <source>
        <dbReference type="SAM" id="Phobius"/>
    </source>
</evidence>
<keyword evidence="1" id="KW-1133">Transmembrane helix</keyword>
<accession>A0A9P3G7U6</accession>
<name>A0A9P3G7U6_9APHY</name>
<keyword evidence="3" id="KW-1185">Reference proteome</keyword>
<comment type="caution">
    <text evidence="2">The sequence shown here is derived from an EMBL/GenBank/DDBJ whole genome shotgun (WGS) entry which is preliminary data.</text>
</comment>
<proteinExistence type="predicted"/>
<reference evidence="2 3" key="1">
    <citation type="submission" date="2021-08" db="EMBL/GenBank/DDBJ databases">
        <title>Draft Genome Sequence of Phanerochaete sordida strain YK-624.</title>
        <authorList>
            <person name="Mori T."/>
            <person name="Dohra H."/>
            <person name="Suzuki T."/>
            <person name="Kawagishi H."/>
            <person name="Hirai H."/>
        </authorList>
    </citation>
    <scope>NUCLEOTIDE SEQUENCE [LARGE SCALE GENOMIC DNA]</scope>
    <source>
        <strain evidence="2 3">YK-624</strain>
    </source>
</reference>
<keyword evidence="1" id="KW-0472">Membrane</keyword>
<dbReference type="EMBL" id="BPQB01000011">
    <property type="protein sequence ID" value="GJE89014.1"/>
    <property type="molecule type" value="Genomic_DNA"/>
</dbReference>
<feature type="transmembrane region" description="Helical" evidence="1">
    <location>
        <begin position="18"/>
        <end position="39"/>
    </location>
</feature>
<evidence type="ECO:0000313" key="3">
    <source>
        <dbReference type="Proteomes" id="UP000703269"/>
    </source>
</evidence>